<dbReference type="PROSITE" id="PS50994">
    <property type="entry name" value="INTEGRASE"/>
    <property type="match status" value="1"/>
</dbReference>
<feature type="non-terminal residue" evidence="11">
    <location>
        <position position="100"/>
    </location>
</feature>
<evidence type="ECO:0000259" key="10">
    <source>
        <dbReference type="PROSITE" id="PS50994"/>
    </source>
</evidence>
<evidence type="ECO:0000256" key="7">
    <source>
        <dbReference type="ARBA" id="ARBA00022918"/>
    </source>
</evidence>
<dbReference type="InterPro" id="IPR001584">
    <property type="entry name" value="Integrase_cat-core"/>
</dbReference>
<keyword evidence="12" id="KW-1185">Reference proteome</keyword>
<dbReference type="GO" id="GO:0016787">
    <property type="term" value="F:hydrolase activity"/>
    <property type="evidence" value="ECO:0007669"/>
    <property type="project" value="UniProtKB-KW"/>
</dbReference>
<keyword evidence="6" id="KW-0862">Zinc</keyword>
<evidence type="ECO:0000256" key="6">
    <source>
        <dbReference type="ARBA" id="ARBA00022833"/>
    </source>
</evidence>
<dbReference type="PANTHER" id="PTHR41694:SF4">
    <property type="entry name" value="ENDOGENOUS RETROVIRUS GROUP K MEMBER 10 POL PROTEIN-RELATED"/>
    <property type="match status" value="1"/>
</dbReference>
<proteinExistence type="predicted"/>
<dbReference type="PANTHER" id="PTHR41694">
    <property type="entry name" value="ENDOGENOUS RETROVIRUS GROUP K MEMBER POL PROTEIN"/>
    <property type="match status" value="1"/>
</dbReference>
<evidence type="ECO:0000256" key="2">
    <source>
        <dbReference type="ARBA" id="ARBA00022695"/>
    </source>
</evidence>
<evidence type="ECO:0000256" key="5">
    <source>
        <dbReference type="ARBA" id="ARBA00022801"/>
    </source>
</evidence>
<gene>
    <name evidence="11" type="primary">Iap</name>
    <name evidence="11" type="ORF">PICGYM_R15276</name>
</gene>
<keyword evidence="2" id="KW-0548">Nucleotidyltransferase</keyword>
<feature type="non-terminal residue" evidence="11">
    <location>
        <position position="1"/>
    </location>
</feature>
<feature type="compositionally biased region" description="Basic and acidic residues" evidence="9">
    <location>
        <begin position="77"/>
        <end position="89"/>
    </location>
</feature>
<comment type="caution">
    <text evidence="11">The sequence shown here is derived from an EMBL/GenBank/DDBJ whole genome shotgun (WGS) entry which is preliminary data.</text>
</comment>
<feature type="domain" description="Integrase catalytic" evidence="10">
    <location>
        <begin position="1"/>
        <end position="72"/>
    </location>
</feature>
<dbReference type="Proteomes" id="UP000631391">
    <property type="component" value="Unassembled WGS sequence"/>
</dbReference>
<keyword evidence="5" id="KW-0378">Hydrolase</keyword>
<protein>
    <submittedName>
        <fullName evidence="11">IGEB protein</fullName>
    </submittedName>
</protein>
<dbReference type="InterPro" id="IPR012337">
    <property type="entry name" value="RNaseH-like_sf"/>
</dbReference>
<dbReference type="Gene3D" id="3.30.420.10">
    <property type="entry name" value="Ribonuclease H-like superfamily/Ribonuclease H"/>
    <property type="match status" value="1"/>
</dbReference>
<dbReference type="GO" id="GO:0015074">
    <property type="term" value="P:DNA integration"/>
    <property type="evidence" value="ECO:0007669"/>
    <property type="project" value="InterPro"/>
</dbReference>
<evidence type="ECO:0000313" key="11">
    <source>
        <dbReference type="EMBL" id="NWI46955.1"/>
    </source>
</evidence>
<dbReference type="EMBL" id="WEKY01056090">
    <property type="protein sequence ID" value="NWI46955.1"/>
    <property type="molecule type" value="Genomic_DNA"/>
</dbReference>
<sequence>ITHKTGIPHSPTGQAIVERAHQSIKKMLLKQKGTNKFEPPAVTLAKALFTLNFLNRAQGEEDPPIVKHFASTESRKVEEKPPVMIRDPESQSVEGPYPLI</sequence>
<organism evidence="11 12">
    <name type="scientific">Picathartes gymnocephalus</name>
    <name type="common">White-necked rockfowl</name>
    <dbReference type="NCBI Taxonomy" id="175131"/>
    <lineage>
        <taxon>Eukaryota</taxon>
        <taxon>Metazoa</taxon>
        <taxon>Chordata</taxon>
        <taxon>Craniata</taxon>
        <taxon>Vertebrata</taxon>
        <taxon>Euteleostomi</taxon>
        <taxon>Archelosauria</taxon>
        <taxon>Archosauria</taxon>
        <taxon>Dinosauria</taxon>
        <taxon>Saurischia</taxon>
        <taxon>Theropoda</taxon>
        <taxon>Coelurosauria</taxon>
        <taxon>Aves</taxon>
        <taxon>Neognathae</taxon>
        <taxon>Neoaves</taxon>
        <taxon>Telluraves</taxon>
        <taxon>Australaves</taxon>
        <taxon>Passeriformes</taxon>
        <taxon>Picathartidae</taxon>
        <taxon>Picathartes</taxon>
    </lineage>
</organism>
<keyword evidence="1" id="KW-0808">Transferase</keyword>
<accession>A0A851BKG7</accession>
<evidence type="ECO:0000256" key="4">
    <source>
        <dbReference type="ARBA" id="ARBA00022759"/>
    </source>
</evidence>
<evidence type="ECO:0000313" key="12">
    <source>
        <dbReference type="Proteomes" id="UP000631391"/>
    </source>
</evidence>
<evidence type="ECO:0000256" key="1">
    <source>
        <dbReference type="ARBA" id="ARBA00022679"/>
    </source>
</evidence>
<keyword evidence="7" id="KW-0695">RNA-directed DNA polymerase</keyword>
<keyword evidence="4" id="KW-0255">Endonuclease</keyword>
<dbReference type="GO" id="GO:0035613">
    <property type="term" value="F:RNA stem-loop binding"/>
    <property type="evidence" value="ECO:0007669"/>
    <property type="project" value="TreeGrafter"/>
</dbReference>
<dbReference type="OrthoDB" id="9308938at2759"/>
<keyword evidence="3" id="KW-0540">Nuclease</keyword>
<reference evidence="11" key="1">
    <citation type="submission" date="2019-10" db="EMBL/GenBank/DDBJ databases">
        <title>Bird 10,000 Genomes (B10K) Project - Family phase.</title>
        <authorList>
            <person name="Zhang G."/>
        </authorList>
    </citation>
    <scope>NUCLEOTIDE SEQUENCE</scope>
    <source>
        <strain evidence="11">B10K-DU-012-30</strain>
        <tissue evidence="11">Muscle</tissue>
    </source>
</reference>
<evidence type="ECO:0000256" key="8">
    <source>
        <dbReference type="ARBA" id="ARBA00023268"/>
    </source>
</evidence>
<keyword evidence="8" id="KW-0511">Multifunctional enzyme</keyword>
<dbReference type="InterPro" id="IPR036397">
    <property type="entry name" value="RNaseH_sf"/>
</dbReference>
<evidence type="ECO:0000256" key="9">
    <source>
        <dbReference type="SAM" id="MobiDB-lite"/>
    </source>
</evidence>
<dbReference type="GO" id="GO:0004519">
    <property type="term" value="F:endonuclease activity"/>
    <property type="evidence" value="ECO:0007669"/>
    <property type="project" value="UniProtKB-KW"/>
</dbReference>
<evidence type="ECO:0000256" key="3">
    <source>
        <dbReference type="ARBA" id="ARBA00022722"/>
    </source>
</evidence>
<feature type="region of interest" description="Disordered" evidence="9">
    <location>
        <begin position="77"/>
        <end position="100"/>
    </location>
</feature>
<name>A0A851BKG7_PICGY</name>
<dbReference type="GO" id="GO:0003964">
    <property type="term" value="F:RNA-directed DNA polymerase activity"/>
    <property type="evidence" value="ECO:0007669"/>
    <property type="project" value="UniProtKB-KW"/>
</dbReference>
<dbReference type="SUPFAM" id="SSF53098">
    <property type="entry name" value="Ribonuclease H-like"/>
    <property type="match status" value="1"/>
</dbReference>
<dbReference type="AlphaFoldDB" id="A0A851BKG7"/>